<dbReference type="AlphaFoldDB" id="A0A6N3DGT4"/>
<sequence length="40" mass="4816">MTWDDYKDYVKSLSDEDRENMELIEKLAEIATRHLKDKGE</sequence>
<dbReference type="PROSITE" id="PS00414">
    <property type="entry name" value="PROFILIN"/>
    <property type="match status" value="1"/>
</dbReference>
<evidence type="ECO:0000313" key="1">
    <source>
        <dbReference type="EMBL" id="VYU26984.1"/>
    </source>
</evidence>
<accession>A0A6N3DGT4</accession>
<dbReference type="EMBL" id="CACRUX010000057">
    <property type="protein sequence ID" value="VYU26984.1"/>
    <property type="molecule type" value="Genomic_DNA"/>
</dbReference>
<organism evidence="1">
    <name type="scientific">Veillonella ratti</name>
    <dbReference type="NCBI Taxonomy" id="103892"/>
    <lineage>
        <taxon>Bacteria</taxon>
        <taxon>Bacillati</taxon>
        <taxon>Bacillota</taxon>
        <taxon>Negativicutes</taxon>
        <taxon>Veillonellales</taxon>
        <taxon>Veillonellaceae</taxon>
        <taxon>Veillonella</taxon>
    </lineage>
</organism>
<dbReference type="InterPro" id="IPR027310">
    <property type="entry name" value="Profilin_CS"/>
</dbReference>
<reference evidence="1" key="1">
    <citation type="submission" date="2019-11" db="EMBL/GenBank/DDBJ databases">
        <authorList>
            <person name="Feng L."/>
        </authorList>
    </citation>
    <scope>NUCLEOTIDE SEQUENCE</scope>
    <source>
        <strain evidence="1">VrattiLFYP33</strain>
    </source>
</reference>
<dbReference type="RefSeq" id="WP_021841252.1">
    <property type="nucleotide sequence ID" value="NZ_CACRUX010000057.1"/>
</dbReference>
<protein>
    <submittedName>
        <fullName evidence="1">Uncharacterized protein</fullName>
    </submittedName>
</protein>
<dbReference type="GO" id="GO:0003779">
    <property type="term" value="F:actin binding"/>
    <property type="evidence" value="ECO:0007669"/>
    <property type="project" value="InterPro"/>
</dbReference>
<name>A0A6N3DGT4_9FIRM</name>
<proteinExistence type="predicted"/>
<gene>
    <name evidence="1" type="ORF">VRLFYP33_01599</name>
</gene>